<feature type="signal peptide" evidence="2">
    <location>
        <begin position="1"/>
        <end position="36"/>
    </location>
</feature>
<dbReference type="InterPro" id="IPR001919">
    <property type="entry name" value="CBD2"/>
</dbReference>
<dbReference type="PROSITE" id="PS51173">
    <property type="entry name" value="CBM2"/>
    <property type="match status" value="1"/>
</dbReference>
<dbReference type="InterPro" id="IPR017853">
    <property type="entry name" value="GH"/>
</dbReference>
<name>A0ABV6NZ60_9ACTN</name>
<dbReference type="Gene3D" id="2.60.40.1180">
    <property type="entry name" value="Golgi alpha-mannosidase II"/>
    <property type="match status" value="1"/>
</dbReference>
<evidence type="ECO:0000313" key="5">
    <source>
        <dbReference type="Proteomes" id="UP001589894"/>
    </source>
</evidence>
<dbReference type="SMART" id="SM00637">
    <property type="entry name" value="CBD_II"/>
    <property type="match status" value="1"/>
</dbReference>
<dbReference type="SUPFAM" id="SSF51445">
    <property type="entry name" value="(Trans)glycosidases"/>
    <property type="match status" value="1"/>
</dbReference>
<sequence>MGAQRRRKPHSAAAMGLAVSLVAAGLSVAAATNAQAATQLTLSVDASAARHAISPDVYGMNGADPTLAAEIGMPVARWGGNSSSRYNFKNHTYNTGSDWYFENIVAGADKTVEAMVKSNLDRGIRPVVTVPMVGWVSKDSPSDHPFNCGFPKTRFPEQDSFDQWDANCGNGKLNDTNLTGSVPEDTSIPADESFDGEMVSHLVSQFGTAAKGGVPIYELDNEPVLWNSTHRDVHPDPVSYDEMGGKGTKTAAVIKAADPSAAVLGPSGWGYCEWVASGVDGCAPGTDAAAHGGLKLAPWYLKNMKDYSDAHGGKRYLDYFDEHYYPQISGGTDADSNALRLRSTRSLWDPTYVEESWIGPSGVNAPPLQFIRQMKSWVDQYYPGTKTSITEYNWGALDTMNGALAEADVLGIFGREGLDLATIWGDPKPTDPAAYSFRMYRNYDGAGGRFGDVSVSAASTDQDQLAVYGAQRTADGALTLMVLNKTGGDLTAPLSVAGFDSTGTAQRYSYGPANLASIVHGADVPVNAGAVNATYPANSITLLVLPKGTGGPSPTPTASSPSPSPSSPSPSPSSPSPTPTSPSPTPTPAGGCSATLHVDSDWHSGFTATVTVTNKGSSATKGWRVNWSWPGGQQISNSWNATVTQTGANVSATNASWNGSIPKGGNTTFGFLASSAGATPTLTCTAT</sequence>
<evidence type="ECO:0000313" key="4">
    <source>
        <dbReference type="EMBL" id="MFC0565308.1"/>
    </source>
</evidence>
<keyword evidence="4" id="KW-0378">Hydrolase</keyword>
<feature type="domain" description="CBM2" evidence="3">
    <location>
        <begin position="585"/>
        <end position="687"/>
    </location>
</feature>
<comment type="caution">
    <text evidence="4">The sequence shown here is derived from an EMBL/GenBank/DDBJ whole genome shotgun (WGS) entry which is preliminary data.</text>
</comment>
<gene>
    <name evidence="4" type="ORF">ACFFHU_14330</name>
</gene>
<keyword evidence="2" id="KW-0732">Signal</keyword>
<dbReference type="EMBL" id="JBHLUE010000011">
    <property type="protein sequence ID" value="MFC0565308.1"/>
    <property type="molecule type" value="Genomic_DNA"/>
</dbReference>
<evidence type="ECO:0000256" key="1">
    <source>
        <dbReference type="SAM" id="MobiDB-lite"/>
    </source>
</evidence>
<dbReference type="Gene3D" id="3.20.20.80">
    <property type="entry name" value="Glycosidases"/>
    <property type="match status" value="1"/>
</dbReference>
<dbReference type="SUPFAM" id="SSF49384">
    <property type="entry name" value="Carbohydrate-binding domain"/>
    <property type="match status" value="1"/>
</dbReference>
<organism evidence="4 5">
    <name type="scientific">Plantactinospora siamensis</name>
    <dbReference type="NCBI Taxonomy" id="555372"/>
    <lineage>
        <taxon>Bacteria</taxon>
        <taxon>Bacillati</taxon>
        <taxon>Actinomycetota</taxon>
        <taxon>Actinomycetes</taxon>
        <taxon>Micromonosporales</taxon>
        <taxon>Micromonosporaceae</taxon>
        <taxon>Plantactinospora</taxon>
    </lineage>
</organism>
<dbReference type="Proteomes" id="UP001589894">
    <property type="component" value="Unassembled WGS sequence"/>
</dbReference>
<dbReference type="InterPro" id="IPR012291">
    <property type="entry name" value="CBM2_carb-bd_dom_sf"/>
</dbReference>
<evidence type="ECO:0000259" key="3">
    <source>
        <dbReference type="PROSITE" id="PS51173"/>
    </source>
</evidence>
<dbReference type="InterPro" id="IPR024745">
    <property type="entry name" value="GH44_cat"/>
</dbReference>
<dbReference type="Pfam" id="PF12891">
    <property type="entry name" value="Glyco_hydro_44"/>
    <property type="match status" value="1"/>
</dbReference>
<dbReference type="Gene3D" id="2.60.40.290">
    <property type="match status" value="1"/>
</dbReference>
<protein>
    <submittedName>
        <fullName evidence="4">Glycoside hydrolase family 44 protein</fullName>
    </submittedName>
</protein>
<feature type="compositionally biased region" description="Pro residues" evidence="1">
    <location>
        <begin position="562"/>
        <end position="587"/>
    </location>
</feature>
<evidence type="ECO:0000256" key="2">
    <source>
        <dbReference type="SAM" id="SignalP"/>
    </source>
</evidence>
<feature type="chain" id="PRO_5047302535" evidence="2">
    <location>
        <begin position="37"/>
        <end position="687"/>
    </location>
</feature>
<dbReference type="GO" id="GO:0016787">
    <property type="term" value="F:hydrolase activity"/>
    <property type="evidence" value="ECO:0007669"/>
    <property type="project" value="UniProtKB-KW"/>
</dbReference>
<reference evidence="4 5" key="1">
    <citation type="submission" date="2024-09" db="EMBL/GenBank/DDBJ databases">
        <authorList>
            <person name="Sun Q."/>
            <person name="Mori K."/>
        </authorList>
    </citation>
    <scope>NUCLEOTIDE SEQUENCE [LARGE SCALE GENOMIC DNA]</scope>
    <source>
        <strain evidence="4 5">TBRC 2205</strain>
    </source>
</reference>
<proteinExistence type="predicted"/>
<accession>A0ABV6NZ60</accession>
<keyword evidence="5" id="KW-1185">Reference proteome</keyword>
<dbReference type="Pfam" id="PF00553">
    <property type="entry name" value="CBM_2"/>
    <property type="match status" value="1"/>
</dbReference>
<dbReference type="InterPro" id="IPR013780">
    <property type="entry name" value="Glyco_hydro_b"/>
</dbReference>
<dbReference type="RefSeq" id="WP_377339012.1">
    <property type="nucleotide sequence ID" value="NZ_JBHLUE010000011.1"/>
</dbReference>
<feature type="region of interest" description="Disordered" evidence="1">
    <location>
        <begin position="546"/>
        <end position="594"/>
    </location>
</feature>
<dbReference type="InterPro" id="IPR008965">
    <property type="entry name" value="CBM2/CBM3_carb-bd_dom_sf"/>
</dbReference>